<name>A0A6J8AD86_MYTCO</name>
<dbReference type="OrthoDB" id="190675at2759"/>
<dbReference type="PROSITE" id="PS50092">
    <property type="entry name" value="TSP1"/>
    <property type="match status" value="2"/>
</dbReference>
<evidence type="ECO:0000259" key="4">
    <source>
        <dbReference type="Pfam" id="PF24605"/>
    </source>
</evidence>
<dbReference type="PANTHER" id="PTHR15535:SF17">
    <property type="entry name" value="TRANSMEMBRANE PROTEIN"/>
    <property type="match status" value="1"/>
</dbReference>
<evidence type="ECO:0000259" key="5">
    <source>
        <dbReference type="Pfam" id="PF24606"/>
    </source>
</evidence>
<proteinExistence type="predicted"/>
<dbReference type="InterPro" id="IPR055401">
    <property type="entry name" value="CEMIP_beta-hel_dom"/>
</dbReference>
<feature type="domain" description="ILEI/PANDER" evidence="3">
    <location>
        <begin position="17"/>
        <end position="97"/>
    </location>
</feature>
<evidence type="ECO:0000259" key="3">
    <source>
        <dbReference type="Pfam" id="PF15711"/>
    </source>
</evidence>
<evidence type="ECO:0000256" key="1">
    <source>
        <dbReference type="ARBA" id="ARBA00023157"/>
    </source>
</evidence>
<dbReference type="SUPFAM" id="SSF51126">
    <property type="entry name" value="Pectin lyase-like"/>
    <property type="match status" value="1"/>
</dbReference>
<dbReference type="Pfam" id="PF24605">
    <property type="entry name" value="CEMIP_X"/>
    <property type="match status" value="1"/>
</dbReference>
<dbReference type="AlphaFoldDB" id="A0A6J8AD86"/>
<reference evidence="6 7" key="1">
    <citation type="submission" date="2020-06" db="EMBL/GenBank/DDBJ databases">
        <authorList>
            <person name="Li R."/>
            <person name="Bekaert M."/>
        </authorList>
    </citation>
    <scope>NUCLEOTIDE SEQUENCE [LARGE SCALE GENOMIC DNA]</scope>
    <source>
        <strain evidence="7">wild</strain>
    </source>
</reference>
<sequence>MYYQHQGTVTARNDWRQGLRVYAFDATSKSVIKESAFYLSGTNSIADGSIVGIALCRQLVGTSDLTNIYAKMESLGAKMIRDIDSDDAYAFIATKGDMTSAIEDINKSAYEQHIATVTMDLINLNLKIKIVSQVNTGSRSYHLTRVDFTMCDYDRAYPIIDLVDNAQGWYKGDQIVFTSTDFDMEQAELGLVDSCPNCGQKQIRASFTPEFVHWSKLENNVDMRGDVAMLTRNIKIRGEMELACPTVNGNCNNYKHDTFGGHVKVLRYFKNVHIEGVELENMGQATSLGNYPLHFHMCHDTDDENYSNPPYLRKNSIHHSFARCITIHGSHGVTQNDSTIHLFTVLKIGIPKKKPSSYWITNPKTILRNNVAAGSEHTGIWIIYPNEPTGPSKGLGFMVYDEARHTKITEMNNNAVHSSRDGLFIDGRIIAENGELIVKGTNVYYPRTMPTDPSNPLSEDDPVYIVKQTCWKNRFNSWVRGGLIIMQQYSSADSASGLTFASSTPQVQIIENSVFMGETDNIGKKTEVWDNSIRRLRDYPRSLVLPWDPKYPIQGFIFYDGPVYLDGIWFDKFSPTENYTMGALSFKKSNRFSSSPVSAAINIKFSYSDPTGGNRVYDGDETVHGFDNLDGDKTATFRDEDGSVTNLAPIQQIVKPGLFYTTPSCIYRKNWKMAMCPYKYAKLNIDIDESSPDRGKTESIMVRDDQPDSSETLSGEKTNEFMAILGGTHSYTLHWSNGIPSKFAIYTKGVELDQYVRVGICMPSDATFNLFTKSPLRRLKLLDWTEVQSIQELDSDTLGDRYFWDKSIGMLFLKFISYESRTDSTTKNCEGYCPYVKVEVLSGDRSNGDCRQAAYSNPGNYRKTSSGQMATDTRTLAATDQTPPQGWGAGSQLPFTSRIPVDGGWSSWSAFEECSVTCGGGKQSQYRNCNNPSTANGGTDCVGDGVNSVSCNEHPCPVNGKFSEWGPWSSCMVNYGCQGYRESKRSCNTPAPQHGGIHCTGSVKKQEACNNCT</sequence>
<feature type="domain" description="CEMIP" evidence="4">
    <location>
        <begin position="697"/>
        <end position="856"/>
    </location>
</feature>
<dbReference type="Proteomes" id="UP000507470">
    <property type="component" value="Unassembled WGS sequence"/>
</dbReference>
<evidence type="ECO:0000256" key="2">
    <source>
        <dbReference type="SAM" id="MobiDB-lite"/>
    </source>
</evidence>
<dbReference type="InterPro" id="IPR052252">
    <property type="entry name" value="CEMIP/CEMIP2"/>
</dbReference>
<feature type="compositionally biased region" description="Basic and acidic residues" evidence="2">
    <location>
        <begin position="692"/>
        <end position="706"/>
    </location>
</feature>
<dbReference type="PANTHER" id="PTHR15535">
    <property type="entry name" value="TRANSMEMBRANE PROTEIN 2-RELATED"/>
    <property type="match status" value="1"/>
</dbReference>
<evidence type="ECO:0008006" key="8">
    <source>
        <dbReference type="Google" id="ProtNLM"/>
    </source>
</evidence>
<keyword evidence="7" id="KW-1185">Reference proteome</keyword>
<dbReference type="FunFam" id="2.20.100.10:FF:000001">
    <property type="entry name" value="semaphorin-5A isoform X1"/>
    <property type="match status" value="1"/>
</dbReference>
<dbReference type="InterPro" id="IPR036383">
    <property type="entry name" value="TSP1_rpt_sf"/>
</dbReference>
<feature type="domain" description="CEMIP beta-helix" evidence="5">
    <location>
        <begin position="353"/>
        <end position="422"/>
    </location>
</feature>
<gene>
    <name evidence="6" type="ORF">MCOR_6396</name>
</gene>
<dbReference type="InterPro" id="IPR039477">
    <property type="entry name" value="ILEI/PANDER_dom"/>
</dbReference>
<dbReference type="Gene3D" id="2.20.100.10">
    <property type="entry name" value="Thrombospondin type-1 (TSP1) repeat"/>
    <property type="match status" value="2"/>
</dbReference>
<feature type="region of interest" description="Disordered" evidence="2">
    <location>
        <begin position="692"/>
        <end position="714"/>
    </location>
</feature>
<dbReference type="Pfam" id="PF00090">
    <property type="entry name" value="TSP_1"/>
    <property type="match status" value="2"/>
</dbReference>
<organism evidence="6 7">
    <name type="scientific">Mytilus coruscus</name>
    <name type="common">Sea mussel</name>
    <dbReference type="NCBI Taxonomy" id="42192"/>
    <lineage>
        <taxon>Eukaryota</taxon>
        <taxon>Metazoa</taxon>
        <taxon>Spiralia</taxon>
        <taxon>Lophotrochozoa</taxon>
        <taxon>Mollusca</taxon>
        <taxon>Bivalvia</taxon>
        <taxon>Autobranchia</taxon>
        <taxon>Pteriomorphia</taxon>
        <taxon>Mytilida</taxon>
        <taxon>Mytiloidea</taxon>
        <taxon>Mytilidae</taxon>
        <taxon>Mytilinae</taxon>
        <taxon>Mytilus</taxon>
    </lineage>
</organism>
<dbReference type="EMBL" id="CACVKT020001208">
    <property type="protein sequence ID" value="CAC5365897.1"/>
    <property type="molecule type" value="Genomic_DNA"/>
</dbReference>
<evidence type="ECO:0000313" key="7">
    <source>
        <dbReference type="Proteomes" id="UP000507470"/>
    </source>
</evidence>
<protein>
    <recommendedName>
        <fullName evidence="8">G8 domain-containing protein</fullName>
    </recommendedName>
</protein>
<dbReference type="InterPro" id="IPR055400">
    <property type="entry name" value="CEMIP_X"/>
</dbReference>
<feature type="domain" description="CEMIP beta-helix" evidence="5">
    <location>
        <begin position="258"/>
        <end position="337"/>
    </location>
</feature>
<accession>A0A6J8AD86</accession>
<dbReference type="SUPFAM" id="SSF82895">
    <property type="entry name" value="TSP-1 type 1 repeat"/>
    <property type="match status" value="2"/>
</dbReference>
<dbReference type="Pfam" id="PF15711">
    <property type="entry name" value="ILEI"/>
    <property type="match status" value="1"/>
</dbReference>
<dbReference type="SMART" id="SM00209">
    <property type="entry name" value="TSP1"/>
    <property type="match status" value="2"/>
</dbReference>
<evidence type="ECO:0000313" key="6">
    <source>
        <dbReference type="EMBL" id="CAC5365897.1"/>
    </source>
</evidence>
<dbReference type="Pfam" id="PF24606">
    <property type="entry name" value="CEMIP_beta-hel"/>
    <property type="match status" value="2"/>
</dbReference>
<dbReference type="InterPro" id="IPR011050">
    <property type="entry name" value="Pectin_lyase_fold/virulence"/>
</dbReference>
<dbReference type="InterPro" id="IPR000884">
    <property type="entry name" value="TSP1_rpt"/>
</dbReference>
<keyword evidence="1" id="KW-1015">Disulfide bond</keyword>